<evidence type="ECO:0000256" key="8">
    <source>
        <dbReference type="ARBA" id="ARBA00023239"/>
    </source>
</evidence>
<evidence type="ECO:0000256" key="4">
    <source>
        <dbReference type="ARBA" id="ARBA00022432"/>
    </source>
</evidence>
<dbReference type="InterPro" id="IPR008210">
    <property type="entry name" value="PEP_carboxykinase_N"/>
</dbReference>
<dbReference type="PANTHER" id="PTHR30031:SF0">
    <property type="entry name" value="PHOSPHOENOLPYRUVATE CARBOXYKINASE (ATP)"/>
    <property type="match status" value="1"/>
</dbReference>
<feature type="binding site" evidence="10">
    <location>
        <position position="257"/>
    </location>
    <ligand>
        <name>Mn(2+)</name>
        <dbReference type="ChEBI" id="CHEBI:29035"/>
    </ligand>
</feature>
<gene>
    <name evidence="10" type="primary">pckA</name>
    <name evidence="11" type="ORF">GTQ45_03695</name>
</gene>
<keyword evidence="10" id="KW-0963">Cytoplasm</keyword>
<feature type="binding site" evidence="10">
    <location>
        <position position="201"/>
    </location>
    <ligand>
        <name>substrate</name>
    </ligand>
</feature>
<keyword evidence="5 10" id="KW-0547">Nucleotide-binding</keyword>
<dbReference type="InterPro" id="IPR001272">
    <property type="entry name" value="PEP_carboxykinase_ATP"/>
</dbReference>
<evidence type="ECO:0000313" key="12">
    <source>
        <dbReference type="Proteomes" id="UP000470384"/>
    </source>
</evidence>
<keyword evidence="11" id="KW-0808">Transferase</keyword>
<dbReference type="CDD" id="cd00484">
    <property type="entry name" value="PEPCK_ATP"/>
    <property type="match status" value="1"/>
</dbReference>
<dbReference type="Gene3D" id="3.90.228.20">
    <property type="match status" value="1"/>
</dbReference>
<name>A0A845Q9S4_9HYPH</name>
<evidence type="ECO:0000313" key="11">
    <source>
        <dbReference type="EMBL" id="NBG94831.1"/>
    </source>
</evidence>
<dbReference type="PIRSF" id="PIRSF006294">
    <property type="entry name" value="PEP_crbxkin"/>
    <property type="match status" value="1"/>
</dbReference>
<dbReference type="GO" id="GO:0004612">
    <property type="term" value="F:phosphoenolpyruvate carboxykinase (ATP) activity"/>
    <property type="evidence" value="ECO:0007669"/>
    <property type="project" value="UniProtKB-UniRule"/>
</dbReference>
<feature type="binding site" evidence="10">
    <location>
        <position position="61"/>
    </location>
    <ligand>
        <name>substrate</name>
    </ligand>
</feature>
<comment type="cofactor">
    <cofactor evidence="10">
        <name>Mn(2+)</name>
        <dbReference type="ChEBI" id="CHEBI:29035"/>
    </cofactor>
    <text evidence="10">Binds 1 Mn(2+) ion per subunit.</text>
</comment>
<feature type="binding site" evidence="10">
    <location>
        <position position="220"/>
    </location>
    <ligand>
        <name>Mn(2+)</name>
        <dbReference type="ChEBI" id="CHEBI:29035"/>
    </ligand>
</feature>
<keyword evidence="12" id="KW-1185">Reference proteome</keyword>
<proteinExistence type="inferred from homology"/>
<feature type="binding site" evidence="10">
    <location>
        <position position="220"/>
    </location>
    <ligand>
        <name>ATP</name>
        <dbReference type="ChEBI" id="CHEBI:30616"/>
    </ligand>
</feature>
<keyword evidence="4 10" id="KW-0312">Gluconeogenesis</keyword>
<keyword evidence="6 10" id="KW-0210">Decarboxylase</keyword>
<dbReference type="NCBIfam" id="NF006820">
    <property type="entry name" value="PRK09344.1-2"/>
    <property type="match status" value="1"/>
</dbReference>
<dbReference type="GO" id="GO:0046872">
    <property type="term" value="F:metal ion binding"/>
    <property type="evidence" value="ECO:0007669"/>
    <property type="project" value="UniProtKB-KW"/>
</dbReference>
<comment type="function">
    <text evidence="10">Involved in the gluconeogenesis. Catalyzes the conversion of oxaloacetate (OAA) to phosphoenolpyruvate (PEP) through direct phosphoryl transfer between the nucleoside triphosphate and OAA.</text>
</comment>
<dbReference type="InterPro" id="IPR013035">
    <property type="entry name" value="PEP_carboxykinase_C"/>
</dbReference>
<feature type="binding site" evidence="10">
    <location>
        <begin position="236"/>
        <end position="244"/>
    </location>
    <ligand>
        <name>ATP</name>
        <dbReference type="ChEBI" id="CHEBI:30616"/>
    </ligand>
</feature>
<evidence type="ECO:0000256" key="5">
    <source>
        <dbReference type="ARBA" id="ARBA00022741"/>
    </source>
</evidence>
<dbReference type="AlphaFoldDB" id="A0A845Q9S4"/>
<comment type="similarity">
    <text evidence="2 10">Belongs to the phosphoenolpyruvate carboxykinase (ATP) family.</text>
</comment>
<dbReference type="EMBL" id="WXYQ01000004">
    <property type="protein sequence ID" value="NBG94831.1"/>
    <property type="molecule type" value="Genomic_DNA"/>
</dbReference>
<feature type="binding site" evidence="10">
    <location>
        <position position="323"/>
    </location>
    <ligand>
        <name>substrate</name>
    </ligand>
</feature>
<feature type="binding site" evidence="10">
    <location>
        <position position="201"/>
    </location>
    <ligand>
        <name>ATP</name>
        <dbReference type="ChEBI" id="CHEBI:30616"/>
    </ligand>
</feature>
<keyword evidence="7 10" id="KW-0067">ATP-binding</keyword>
<dbReference type="UniPathway" id="UPA00138"/>
<dbReference type="GO" id="GO:0016301">
    <property type="term" value="F:kinase activity"/>
    <property type="evidence" value="ECO:0007669"/>
    <property type="project" value="UniProtKB-KW"/>
</dbReference>
<evidence type="ECO:0000256" key="6">
    <source>
        <dbReference type="ARBA" id="ARBA00022793"/>
    </source>
</evidence>
<reference evidence="11 12" key="1">
    <citation type="journal article" date="2016" name="Int. J. Syst. Evol. Microbiol.">
        <title>Pyruvatibacter mobilis gen. nov., sp. nov., a marine bacterium from the culture broth of Picochlorum sp. 122.</title>
        <authorList>
            <person name="Wang G."/>
            <person name="Tang M."/>
            <person name="Wu H."/>
            <person name="Dai S."/>
            <person name="Li T."/>
            <person name="Chen C."/>
            <person name="He H."/>
            <person name="Fan J."/>
            <person name="Xiang W."/>
            <person name="Li X."/>
        </authorList>
    </citation>
    <scope>NUCLEOTIDE SEQUENCE [LARGE SCALE GENOMIC DNA]</scope>
    <source>
        <strain evidence="11 12">GYP-11</strain>
    </source>
</reference>
<dbReference type="OrthoDB" id="9806325at2"/>
<dbReference type="HAMAP" id="MF_00453">
    <property type="entry name" value="PEPCK_ATP"/>
    <property type="match status" value="1"/>
</dbReference>
<evidence type="ECO:0000256" key="7">
    <source>
        <dbReference type="ARBA" id="ARBA00022840"/>
    </source>
</evidence>
<protein>
    <recommendedName>
        <fullName evidence="3 10">Phosphoenolpyruvate carboxykinase (ATP)</fullName>
        <shortName evidence="10">PCK</shortName>
        <shortName evidence="10">PEP carboxykinase</shortName>
        <shortName evidence="10">PEPCK</shortName>
        <ecNumber evidence="3 10">4.1.1.49</ecNumber>
    </recommendedName>
</protein>
<dbReference type="Gene3D" id="3.40.449.10">
    <property type="entry name" value="Phosphoenolpyruvate Carboxykinase, domain 1"/>
    <property type="match status" value="1"/>
</dbReference>
<evidence type="ECO:0000256" key="2">
    <source>
        <dbReference type="ARBA" id="ARBA00006052"/>
    </source>
</evidence>
<dbReference type="SUPFAM" id="SSF68923">
    <property type="entry name" value="PEP carboxykinase N-terminal domain"/>
    <property type="match status" value="1"/>
</dbReference>
<keyword evidence="10" id="KW-0479">Metal-binding</keyword>
<dbReference type="PANTHER" id="PTHR30031">
    <property type="entry name" value="PHOSPHOENOLPYRUVATE CARBOXYKINASE ATP"/>
    <property type="match status" value="1"/>
</dbReference>
<dbReference type="NCBIfam" id="NF006821">
    <property type="entry name" value="PRK09344.1-3"/>
    <property type="match status" value="1"/>
</dbReference>
<feature type="binding site" evidence="10">
    <location>
        <position position="323"/>
    </location>
    <ligand>
        <name>ATP</name>
        <dbReference type="ChEBI" id="CHEBI:30616"/>
    </ligand>
</feature>
<organism evidence="11 12">
    <name type="scientific">Pyruvatibacter mobilis</name>
    <dbReference type="NCBI Taxonomy" id="1712261"/>
    <lineage>
        <taxon>Bacteria</taxon>
        <taxon>Pseudomonadati</taxon>
        <taxon>Pseudomonadota</taxon>
        <taxon>Alphaproteobacteria</taxon>
        <taxon>Hyphomicrobiales</taxon>
        <taxon>Parvibaculaceae</taxon>
        <taxon>Pyruvatibacter</taxon>
    </lineage>
</organism>
<keyword evidence="10" id="KW-0464">Manganese</keyword>
<feature type="binding site" evidence="10">
    <location>
        <position position="201"/>
    </location>
    <ligand>
        <name>Mn(2+)</name>
        <dbReference type="ChEBI" id="CHEBI:29035"/>
    </ligand>
</feature>
<feature type="binding site" evidence="10">
    <location>
        <position position="285"/>
    </location>
    <ligand>
        <name>ATP</name>
        <dbReference type="ChEBI" id="CHEBI:30616"/>
    </ligand>
</feature>
<dbReference type="GO" id="GO:0005829">
    <property type="term" value="C:cytosol"/>
    <property type="evidence" value="ECO:0007669"/>
    <property type="project" value="TreeGrafter"/>
</dbReference>
<dbReference type="SUPFAM" id="SSF53795">
    <property type="entry name" value="PEP carboxykinase-like"/>
    <property type="match status" value="1"/>
</dbReference>
<dbReference type="GO" id="GO:0005524">
    <property type="term" value="F:ATP binding"/>
    <property type="evidence" value="ECO:0007669"/>
    <property type="project" value="UniProtKB-UniRule"/>
</dbReference>
<sequence length="537" mass="58868">MTQTGPKASSYGLDKMGFTDIKAAHWNHRPASLVEIALERGEGKLAADGPLVVKTGAHTGRSAQDKFIVRDASSEDQVWWDSNKSMTTEQFDALHADMLAHAKGMELFVQDLFGGADKDHRLPTRVVTEYAWHSLFIQHLLIEPMSNELDDFTPEFTIIDLPSFKADPARHGCRTETVIACDFTRQIVLIAGTSYAGEMKKSVFSMLNYKLPPKKIMPMHCSVNVGKQDDAAIFFGLSGTGKTTLSADPDRQLIGDDEHGWGPNGLFNFEGGCYAKMIKLSPQAEPEIFSTTRRFATVLENVVMDEDTRQLDFNDATLTENTRGAYPISYIPNASLTGVAGQPNTIIMLTADAFGVLPPIAKLTPSQAMYHFLSGYTAKVAGTEKGVTEPEATFSTCFGAPFMSRHPSEYGNLLRALINEHDVNCWLVNTGWTGGVYGVGHRMPIKETRALLNAALDGSLLDAEMRVDPNFGFEVPVSVTGVDEKLLNPRGTWADADAYDKQAKALVSMFIDNFKKFEDHVDPDVRDAAPIQAAAAE</sequence>
<dbReference type="Proteomes" id="UP000470384">
    <property type="component" value="Unassembled WGS sequence"/>
</dbReference>
<comment type="pathway">
    <text evidence="1 10">Carbohydrate biosynthesis; gluconeogenesis.</text>
</comment>
<keyword evidence="11" id="KW-0670">Pyruvate</keyword>
<evidence type="ECO:0000256" key="3">
    <source>
        <dbReference type="ARBA" id="ARBA00012363"/>
    </source>
</evidence>
<dbReference type="Gene3D" id="2.170.8.10">
    <property type="entry name" value="Phosphoenolpyruvate Carboxykinase, domain 2"/>
    <property type="match status" value="1"/>
</dbReference>
<feature type="binding site" evidence="10">
    <location>
        <position position="448"/>
    </location>
    <ligand>
        <name>ATP</name>
        <dbReference type="ChEBI" id="CHEBI:30616"/>
    </ligand>
</feature>
<evidence type="ECO:0000256" key="10">
    <source>
        <dbReference type="HAMAP-Rule" id="MF_00453"/>
    </source>
</evidence>
<comment type="caution">
    <text evidence="11">The sequence shown here is derived from an EMBL/GenBank/DDBJ whole genome shotgun (WGS) entry which is preliminary data.</text>
</comment>
<dbReference type="NCBIfam" id="NF006822">
    <property type="entry name" value="PRK09344.1-4"/>
    <property type="match status" value="1"/>
</dbReference>
<comment type="caution">
    <text evidence="10">Lacks conserved residue(s) required for the propagation of feature annotation.</text>
</comment>
<feature type="binding site" evidence="10">
    <location>
        <position position="195"/>
    </location>
    <ligand>
        <name>substrate</name>
    </ligand>
</feature>
<keyword evidence="11" id="KW-0418">Kinase</keyword>
<comment type="subcellular location">
    <subcellularLocation>
        <location evidence="10">Cytoplasm</location>
    </subcellularLocation>
</comment>
<dbReference type="NCBIfam" id="TIGR00224">
    <property type="entry name" value="pckA"/>
    <property type="match status" value="1"/>
</dbReference>
<dbReference type="GO" id="GO:0006094">
    <property type="term" value="P:gluconeogenesis"/>
    <property type="evidence" value="ECO:0007669"/>
    <property type="project" value="UniProtKB-UniRule"/>
</dbReference>
<comment type="catalytic activity">
    <reaction evidence="9 10">
        <text>oxaloacetate + ATP = phosphoenolpyruvate + ADP + CO2</text>
        <dbReference type="Rhea" id="RHEA:18617"/>
        <dbReference type="ChEBI" id="CHEBI:16452"/>
        <dbReference type="ChEBI" id="CHEBI:16526"/>
        <dbReference type="ChEBI" id="CHEBI:30616"/>
        <dbReference type="ChEBI" id="CHEBI:58702"/>
        <dbReference type="ChEBI" id="CHEBI:456216"/>
        <dbReference type="EC" id="4.1.1.49"/>
    </reaction>
</comment>
<evidence type="ECO:0000256" key="1">
    <source>
        <dbReference type="ARBA" id="ARBA00004742"/>
    </source>
</evidence>
<dbReference type="Pfam" id="PF01293">
    <property type="entry name" value="PEPCK_ATP"/>
    <property type="match status" value="1"/>
</dbReference>
<keyword evidence="8 10" id="KW-0456">Lyase</keyword>
<dbReference type="EC" id="4.1.1.49" evidence="3 10"/>
<evidence type="ECO:0000256" key="9">
    <source>
        <dbReference type="ARBA" id="ARBA00047371"/>
    </source>
</evidence>
<accession>A0A845Q9S4</accession>